<dbReference type="AlphaFoldDB" id="A0A2S7WRI2"/>
<feature type="signal peptide" evidence="2">
    <location>
        <begin position="1"/>
        <end position="25"/>
    </location>
</feature>
<protein>
    <recommendedName>
        <fullName evidence="5">Lipoprotein</fullName>
    </recommendedName>
</protein>
<dbReference type="OrthoDB" id="1144672at2"/>
<dbReference type="PROSITE" id="PS51257">
    <property type="entry name" value="PROKAR_LIPOPROTEIN"/>
    <property type="match status" value="1"/>
</dbReference>
<evidence type="ECO:0000313" key="4">
    <source>
        <dbReference type="Proteomes" id="UP000238882"/>
    </source>
</evidence>
<proteinExistence type="predicted"/>
<sequence>MKLTKKMTTLFMVIALLLSSCGSKSERKKKVFQNNPNLFLISYDNGKEEILRKDSKGTYSFDNWNAFNVLNTELYQIEDLKFKTSKTRINNLERFVNNLRTTMPNWLSNINVIQDIEDVQEKYQKLLTEKNNSTKEVRDNWQALIAEFIQLRQSIETVVQTYTQGQ</sequence>
<feature type="coiled-coil region" evidence="1">
    <location>
        <begin position="109"/>
        <end position="136"/>
    </location>
</feature>
<feature type="chain" id="PRO_5015412153" description="Lipoprotein" evidence="2">
    <location>
        <begin position="26"/>
        <end position="166"/>
    </location>
</feature>
<keyword evidence="4" id="KW-1185">Reference proteome</keyword>
<gene>
    <name evidence="3" type="ORF">BTO18_13970</name>
</gene>
<accession>A0A2S7WRI2</accession>
<dbReference type="Proteomes" id="UP000238882">
    <property type="component" value="Unassembled WGS sequence"/>
</dbReference>
<comment type="caution">
    <text evidence="3">The sequence shown here is derived from an EMBL/GenBank/DDBJ whole genome shotgun (WGS) entry which is preliminary data.</text>
</comment>
<evidence type="ECO:0000256" key="1">
    <source>
        <dbReference type="SAM" id="Coils"/>
    </source>
</evidence>
<evidence type="ECO:0000256" key="2">
    <source>
        <dbReference type="SAM" id="SignalP"/>
    </source>
</evidence>
<reference evidence="3 4" key="1">
    <citation type="submission" date="2016-12" db="EMBL/GenBank/DDBJ databases">
        <title>Trade-off between light-utilization and light-protection in marine flavobacteria.</title>
        <authorList>
            <person name="Kumagai Y."/>
            <person name="Yoshizawa S."/>
            <person name="Kogure K."/>
            <person name="Iwasaki W."/>
        </authorList>
    </citation>
    <scope>NUCLEOTIDE SEQUENCE [LARGE SCALE GENOMIC DNA]</scope>
    <source>
        <strain evidence="3 4">NBRC 108759</strain>
    </source>
</reference>
<keyword evidence="1" id="KW-0175">Coiled coil</keyword>
<keyword evidence="2" id="KW-0732">Signal</keyword>
<dbReference type="RefSeq" id="WP_105016809.1">
    <property type="nucleotide sequence ID" value="NZ_MSCN01000001.1"/>
</dbReference>
<evidence type="ECO:0000313" key="3">
    <source>
        <dbReference type="EMBL" id="PQJ80213.1"/>
    </source>
</evidence>
<evidence type="ECO:0008006" key="5">
    <source>
        <dbReference type="Google" id="ProtNLM"/>
    </source>
</evidence>
<dbReference type="EMBL" id="MSCN01000001">
    <property type="protein sequence ID" value="PQJ80213.1"/>
    <property type="molecule type" value="Genomic_DNA"/>
</dbReference>
<organism evidence="3 4">
    <name type="scientific">Polaribacter porphyrae</name>
    <dbReference type="NCBI Taxonomy" id="1137780"/>
    <lineage>
        <taxon>Bacteria</taxon>
        <taxon>Pseudomonadati</taxon>
        <taxon>Bacteroidota</taxon>
        <taxon>Flavobacteriia</taxon>
        <taxon>Flavobacteriales</taxon>
        <taxon>Flavobacteriaceae</taxon>
    </lineage>
</organism>
<name>A0A2S7WRI2_9FLAO</name>